<protein>
    <submittedName>
        <fullName evidence="4">Two-component response regulator</fullName>
    </submittedName>
</protein>
<feature type="domain" description="HD-GYP" evidence="3">
    <location>
        <begin position="185"/>
        <end position="386"/>
    </location>
</feature>
<organism evidence="4 5">
    <name type="scientific">Candidatus Sulfobium mesophilum</name>
    <dbReference type="NCBI Taxonomy" id="2016548"/>
    <lineage>
        <taxon>Bacteria</taxon>
        <taxon>Pseudomonadati</taxon>
        <taxon>Nitrospirota</taxon>
        <taxon>Nitrospiria</taxon>
        <taxon>Nitrospirales</taxon>
        <taxon>Nitrospiraceae</taxon>
        <taxon>Candidatus Sulfobium</taxon>
    </lineage>
</organism>
<dbReference type="AlphaFoldDB" id="A0A2U3QDQ8"/>
<dbReference type="PROSITE" id="PS51832">
    <property type="entry name" value="HD_GYP"/>
    <property type="match status" value="1"/>
</dbReference>
<evidence type="ECO:0000313" key="5">
    <source>
        <dbReference type="Proteomes" id="UP000245125"/>
    </source>
</evidence>
<dbReference type="PANTHER" id="PTHR45228">
    <property type="entry name" value="CYCLIC DI-GMP PHOSPHODIESTERASE TM_0186-RELATED"/>
    <property type="match status" value="1"/>
</dbReference>
<sequence length="386" mass="44355">METARQSVTEAKVDEDNEKSRILIVDDDATILRLMCEILSHQGYRFETATNGLEAISKAKEFSPDLIFMDVRMPVMDGYESLRRIKADETISHIPIVMVTGLGDRESKIKGLALGAQDFISKPVDSTELVLRAENLLKVKYFEDFLKGHNALLEKEVRQRTDELRDALKGLSESNRRLRESEEKIREGYVDTIFRLTMIAEYKDEDTASHIKRISHYCRLIAGHLGWPGKKQEVIFYASPMHDIGKVAIPSDILLKPAKLSQEEFALMKTHSMIGRKILKGSSSEYLQMAEKIALSHHERWDGGGYPFGLKGEEIPWEGRIMNIADQYDALRSVRPYKPKFDHEKAYQIITEGDGRTLPSHFDPEILRIFKENHKKFEEIYDAHQE</sequence>
<reference evidence="5" key="1">
    <citation type="submission" date="2018-03" db="EMBL/GenBank/DDBJ databases">
        <authorList>
            <person name="Zecchin S."/>
        </authorList>
    </citation>
    <scope>NUCLEOTIDE SEQUENCE [LARGE SCALE GENOMIC DNA]</scope>
</reference>
<dbReference type="SMART" id="SM00471">
    <property type="entry name" value="HDc"/>
    <property type="match status" value="1"/>
</dbReference>
<keyword evidence="1" id="KW-0597">Phosphoprotein</keyword>
<dbReference type="Gene3D" id="3.40.50.2300">
    <property type="match status" value="1"/>
</dbReference>
<evidence type="ECO:0000256" key="1">
    <source>
        <dbReference type="PROSITE-ProRule" id="PRU00169"/>
    </source>
</evidence>
<dbReference type="GO" id="GO:0000160">
    <property type="term" value="P:phosphorelay signal transduction system"/>
    <property type="evidence" value="ECO:0007669"/>
    <property type="project" value="InterPro"/>
</dbReference>
<dbReference type="InterPro" id="IPR011006">
    <property type="entry name" value="CheY-like_superfamily"/>
</dbReference>
<keyword evidence="5" id="KW-1185">Reference proteome</keyword>
<accession>A0A2U3QDQ8</accession>
<dbReference type="Gene3D" id="1.10.3210.10">
    <property type="entry name" value="Hypothetical protein af1432"/>
    <property type="match status" value="1"/>
</dbReference>
<dbReference type="OrthoDB" id="9804747at2"/>
<evidence type="ECO:0000259" key="2">
    <source>
        <dbReference type="PROSITE" id="PS50110"/>
    </source>
</evidence>
<dbReference type="InterPro" id="IPR037522">
    <property type="entry name" value="HD_GYP_dom"/>
</dbReference>
<dbReference type="SUPFAM" id="SSF109604">
    <property type="entry name" value="HD-domain/PDEase-like"/>
    <property type="match status" value="1"/>
</dbReference>
<evidence type="ECO:0000259" key="3">
    <source>
        <dbReference type="PROSITE" id="PS51832"/>
    </source>
</evidence>
<dbReference type="CDD" id="cd00077">
    <property type="entry name" value="HDc"/>
    <property type="match status" value="1"/>
</dbReference>
<name>A0A2U3QDQ8_9BACT</name>
<feature type="domain" description="Response regulatory" evidence="2">
    <location>
        <begin position="21"/>
        <end position="137"/>
    </location>
</feature>
<dbReference type="InterPro" id="IPR001789">
    <property type="entry name" value="Sig_transdc_resp-reg_receiver"/>
</dbReference>
<dbReference type="InterPro" id="IPR052020">
    <property type="entry name" value="Cyclic_di-GMP/3'3'-cGAMP_PDE"/>
</dbReference>
<gene>
    <name evidence="4" type="ORF">NBG4_10090</name>
</gene>
<dbReference type="Pfam" id="PF13487">
    <property type="entry name" value="HD_5"/>
    <property type="match status" value="1"/>
</dbReference>
<dbReference type="EMBL" id="OUUY01000001">
    <property type="protein sequence ID" value="SPP99556.1"/>
    <property type="molecule type" value="Genomic_DNA"/>
</dbReference>
<evidence type="ECO:0000313" key="4">
    <source>
        <dbReference type="EMBL" id="SPP99556.1"/>
    </source>
</evidence>
<feature type="modified residue" description="4-aspartylphosphate" evidence="1">
    <location>
        <position position="70"/>
    </location>
</feature>
<dbReference type="PROSITE" id="PS50110">
    <property type="entry name" value="RESPONSE_REGULATORY"/>
    <property type="match status" value="1"/>
</dbReference>
<dbReference type="Pfam" id="PF00072">
    <property type="entry name" value="Response_reg"/>
    <property type="match status" value="1"/>
</dbReference>
<dbReference type="SUPFAM" id="SSF52172">
    <property type="entry name" value="CheY-like"/>
    <property type="match status" value="1"/>
</dbReference>
<dbReference type="InterPro" id="IPR003607">
    <property type="entry name" value="HD/PDEase_dom"/>
</dbReference>
<dbReference type="SMART" id="SM00448">
    <property type="entry name" value="REC"/>
    <property type="match status" value="1"/>
</dbReference>
<dbReference type="Proteomes" id="UP000245125">
    <property type="component" value="Unassembled WGS sequence"/>
</dbReference>
<proteinExistence type="predicted"/>